<dbReference type="OrthoDB" id="9772607at2"/>
<protein>
    <submittedName>
        <fullName evidence="5">Transcriptional regulator, AraC family</fullName>
    </submittedName>
</protein>
<keyword evidence="6" id="KW-1185">Reference proteome</keyword>
<dbReference type="PANTHER" id="PTHR47893">
    <property type="entry name" value="REGULATORY PROTEIN PCHR"/>
    <property type="match status" value="1"/>
</dbReference>
<evidence type="ECO:0000256" key="3">
    <source>
        <dbReference type="ARBA" id="ARBA00023163"/>
    </source>
</evidence>
<dbReference type="InterPro" id="IPR020449">
    <property type="entry name" value="Tscrpt_reg_AraC-type_HTH"/>
</dbReference>
<dbReference type="SMART" id="SM00342">
    <property type="entry name" value="HTH_ARAC"/>
    <property type="match status" value="1"/>
</dbReference>
<dbReference type="AlphaFoldDB" id="A0A136Q4E5"/>
<evidence type="ECO:0000259" key="4">
    <source>
        <dbReference type="PROSITE" id="PS01124"/>
    </source>
</evidence>
<dbReference type="PRINTS" id="PR00032">
    <property type="entry name" value="HTHARAC"/>
</dbReference>
<gene>
    <name evidence="5" type="ORF">HMPREF3293_01731</name>
</gene>
<dbReference type="Gene3D" id="1.10.10.60">
    <property type="entry name" value="Homeodomain-like"/>
    <property type="match status" value="1"/>
</dbReference>
<dbReference type="STRING" id="626937.HMPREF3293_01731"/>
<comment type="caution">
    <text evidence="5">The sequence shown here is derived from an EMBL/GenBank/DDBJ whole genome shotgun (WGS) entry which is preliminary data.</text>
</comment>
<proteinExistence type="predicted"/>
<reference evidence="5 6" key="1">
    <citation type="submission" date="2016-02" db="EMBL/GenBank/DDBJ databases">
        <authorList>
            <person name="Wen L."/>
            <person name="He K."/>
            <person name="Yang H."/>
        </authorList>
    </citation>
    <scope>NUCLEOTIDE SEQUENCE [LARGE SCALE GENOMIC DNA]</scope>
    <source>
        <strain evidence="5 6">DSM 22607</strain>
    </source>
</reference>
<organism evidence="5 6">
    <name type="scientific">Christensenella minuta</name>
    <dbReference type="NCBI Taxonomy" id="626937"/>
    <lineage>
        <taxon>Bacteria</taxon>
        <taxon>Bacillati</taxon>
        <taxon>Bacillota</taxon>
        <taxon>Clostridia</taxon>
        <taxon>Christensenellales</taxon>
        <taxon>Christensenellaceae</taxon>
        <taxon>Christensenella</taxon>
    </lineage>
</organism>
<dbReference type="GO" id="GO:0043565">
    <property type="term" value="F:sequence-specific DNA binding"/>
    <property type="evidence" value="ECO:0007669"/>
    <property type="project" value="InterPro"/>
</dbReference>
<feature type="domain" description="HTH araC/xylS-type" evidence="4">
    <location>
        <begin position="234"/>
        <end position="332"/>
    </location>
</feature>
<name>A0A136Q4E5_9FIRM</name>
<keyword evidence="2" id="KW-0238">DNA-binding</keyword>
<dbReference type="Pfam" id="PF12833">
    <property type="entry name" value="HTH_18"/>
    <property type="match status" value="1"/>
</dbReference>
<evidence type="ECO:0000313" key="6">
    <source>
        <dbReference type="Proteomes" id="UP000070366"/>
    </source>
</evidence>
<dbReference type="InterPro" id="IPR009057">
    <property type="entry name" value="Homeodomain-like_sf"/>
</dbReference>
<dbReference type="SUPFAM" id="SSF46689">
    <property type="entry name" value="Homeodomain-like"/>
    <property type="match status" value="2"/>
</dbReference>
<evidence type="ECO:0000313" key="5">
    <source>
        <dbReference type="EMBL" id="KXK65517.1"/>
    </source>
</evidence>
<dbReference type="EMBL" id="LSZW01000061">
    <property type="protein sequence ID" value="KXK65517.1"/>
    <property type="molecule type" value="Genomic_DNA"/>
</dbReference>
<dbReference type="Proteomes" id="UP000070366">
    <property type="component" value="Unassembled WGS sequence"/>
</dbReference>
<dbReference type="InterPro" id="IPR053142">
    <property type="entry name" value="PchR_regulatory_protein"/>
</dbReference>
<keyword evidence="3" id="KW-0804">Transcription</keyword>
<dbReference type="PROSITE" id="PS01124">
    <property type="entry name" value="HTH_ARAC_FAMILY_2"/>
    <property type="match status" value="1"/>
</dbReference>
<dbReference type="PATRIC" id="fig|626937.4.peg.1710"/>
<dbReference type="PANTHER" id="PTHR47893:SF1">
    <property type="entry name" value="REGULATORY PROTEIN PCHR"/>
    <property type="match status" value="1"/>
</dbReference>
<dbReference type="KEGG" id="cmiu:B1H56_11395"/>
<dbReference type="InterPro" id="IPR018060">
    <property type="entry name" value="HTH_AraC"/>
</dbReference>
<dbReference type="GO" id="GO:0003700">
    <property type="term" value="F:DNA-binding transcription factor activity"/>
    <property type="evidence" value="ECO:0007669"/>
    <property type="project" value="InterPro"/>
</dbReference>
<keyword evidence="1" id="KW-0805">Transcription regulation</keyword>
<sequence length="344" mass="38946">MLCFPREDKMKDHSLSAMIGEDRLFGGKADILEQTGEKTVFHLDCRDGDGTMVIYRVFPGIELIFNDFHAFHCAEAQTGGRDDILEINHCRSGRFECRLSGNFYGYLGEGDLSANIWSVQRISSGFPLGYYQGAEVFIRIETAQAALSGIWGGIGIDLRALKERIIGSRPCFMMRAAPRIGDIFDRLYDVEKNIRSGYFKVKILELLLFLSIAPLETNGEDRPYFPRAQVESVKRIRAELMEKLDQHITLADLAEKYGLSTTALKTCFKAIYGKPVYAWHREYRLYAAAQALRKTDRSIADIADSVGYENASKFSEAFRRQMGCRPLEYRRFPLPFAGFSGAAE</sequence>
<accession>A0A136Q4E5</accession>
<evidence type="ECO:0000256" key="2">
    <source>
        <dbReference type="ARBA" id="ARBA00023125"/>
    </source>
</evidence>
<evidence type="ECO:0000256" key="1">
    <source>
        <dbReference type="ARBA" id="ARBA00023015"/>
    </source>
</evidence>